<evidence type="ECO:0000259" key="13">
    <source>
        <dbReference type="Pfam" id="PF07715"/>
    </source>
</evidence>
<dbReference type="PANTHER" id="PTHR30069:SF39">
    <property type="entry name" value="BLL6183 PROTEIN"/>
    <property type="match status" value="1"/>
</dbReference>
<keyword evidence="15" id="KW-1185">Reference proteome</keyword>
<protein>
    <submittedName>
        <fullName evidence="14">TonB-dependent receptor plug domain-containing protein</fullName>
    </submittedName>
</protein>
<dbReference type="InterPro" id="IPR000531">
    <property type="entry name" value="Beta-barrel_TonB"/>
</dbReference>
<name>A0ABX1NXZ4_9RHOO</name>
<comment type="similarity">
    <text evidence="2 10 11">Belongs to the TonB-dependent receptor family.</text>
</comment>
<feature type="domain" description="TonB-dependent receptor plug" evidence="13">
    <location>
        <begin position="29"/>
        <end position="141"/>
    </location>
</feature>
<reference evidence="14 15" key="1">
    <citation type="submission" date="2019-12" db="EMBL/GenBank/DDBJ databases">
        <title>Comparative genomics gives insights into the taxonomy of the Azoarcus-Aromatoleum group and reveals separate origins of nif in the plant-associated Azoarcus and non-plant-associated Aromatoleum sub-groups.</title>
        <authorList>
            <person name="Lafos M."/>
            <person name="Maluk M."/>
            <person name="Batista M."/>
            <person name="Junghare M."/>
            <person name="Carmona M."/>
            <person name="Faoro H."/>
            <person name="Cruz L.M."/>
            <person name="Battistoni F."/>
            <person name="De Souza E."/>
            <person name="Pedrosa F."/>
            <person name="Chen W.-M."/>
            <person name="Poole P.S."/>
            <person name="Dixon R.A."/>
            <person name="James E.K."/>
        </authorList>
    </citation>
    <scope>NUCLEOTIDE SEQUENCE [LARGE SCALE GENOMIC DNA]</scope>
    <source>
        <strain evidence="14 15">PbN1</strain>
    </source>
</reference>
<organism evidence="14 15">
    <name type="scientific">Aromatoleum bremense</name>
    <dbReference type="NCBI Taxonomy" id="76115"/>
    <lineage>
        <taxon>Bacteria</taxon>
        <taxon>Pseudomonadati</taxon>
        <taxon>Pseudomonadota</taxon>
        <taxon>Betaproteobacteria</taxon>
        <taxon>Rhodocyclales</taxon>
        <taxon>Rhodocyclaceae</taxon>
        <taxon>Aromatoleum</taxon>
    </lineage>
</organism>
<evidence type="ECO:0000256" key="1">
    <source>
        <dbReference type="ARBA" id="ARBA00004571"/>
    </source>
</evidence>
<dbReference type="SUPFAM" id="SSF56935">
    <property type="entry name" value="Porins"/>
    <property type="match status" value="1"/>
</dbReference>
<dbReference type="InterPro" id="IPR037066">
    <property type="entry name" value="Plug_dom_sf"/>
</dbReference>
<comment type="caution">
    <text evidence="14">The sequence shown here is derived from an EMBL/GenBank/DDBJ whole genome shotgun (WGS) entry which is preliminary data.</text>
</comment>
<evidence type="ECO:0000256" key="10">
    <source>
        <dbReference type="PROSITE-ProRule" id="PRU01360"/>
    </source>
</evidence>
<dbReference type="Proteomes" id="UP000633943">
    <property type="component" value="Unassembled WGS sequence"/>
</dbReference>
<dbReference type="Pfam" id="PF00593">
    <property type="entry name" value="TonB_dep_Rec_b-barrel"/>
    <property type="match status" value="1"/>
</dbReference>
<dbReference type="InterPro" id="IPR039426">
    <property type="entry name" value="TonB-dep_rcpt-like"/>
</dbReference>
<evidence type="ECO:0000256" key="5">
    <source>
        <dbReference type="ARBA" id="ARBA00022692"/>
    </source>
</evidence>
<evidence type="ECO:0000256" key="8">
    <source>
        <dbReference type="ARBA" id="ARBA00023170"/>
    </source>
</evidence>
<dbReference type="InterPro" id="IPR036942">
    <property type="entry name" value="Beta-barrel_TonB_sf"/>
</dbReference>
<keyword evidence="5 10" id="KW-0812">Transmembrane</keyword>
<sequence>MPPQAADATLEPVEIIGTTLLPGIGLPREQIPANVQTMPAQSLREAGGVSLAESLQRRLPSINVNEMQGNPYQADLNYRGFSASPLLGTPQGLSVFLDGVRVNEPFGDVVNWDLIPRSAIASMTLVPGSNPLYGLNTLGGALALETKRGDTHPGGEFEVYGGSFGRRGGVIQHGGTRNEASWFLAAEGLKEDGWRDHSPTDVGQVFGKFGWTAGVTDLALTLAHARTDLVGNGVVPESLLRAEGREAVFTHPDQTRNRGTLLALSGSHWLNDSDQLSGTAYVRRTHTRTLNGDLEDDFEIGDDENGALNRTATRQNAAGVALQGSRIAGAHQFALGVSHDRGRSNFRQTEQEGELDGSRGVLATDDEEEVNELLGRTRTTSIYVTDSVALTPAVQMTGSLRYNHTRVISDDRLRPNAPDNLDGDFTYRKLNPALGFTWQLSPNLTGYGGFSQGNRAPSPIELGCADPENACSLPNAMAADPFLEQVVTRTFELGLRGRLSDDIRWNAGAFRSTNYDDILFVGTGGSLGYFTNFGKTRRDGIELGLGGETGSLDWQLHYNYLRAVFRSSACVLAENNSTAGRGGCGEDEIRVSSGDRLPGLPAHSLKVALSWRATAALRVGADMVAYSRQYARGNENNAHRAGDEFGGRGRVPGYALFNMSADYRLSGGWMLFGRIDNVFDKRYATGGVLAENPFVGPDSAFVADPDAWRSEQAVAPGAPRAAWIGLRYRWGS</sequence>
<keyword evidence="3 10" id="KW-0813">Transport</keyword>
<evidence type="ECO:0000256" key="9">
    <source>
        <dbReference type="ARBA" id="ARBA00023237"/>
    </source>
</evidence>
<evidence type="ECO:0000256" key="2">
    <source>
        <dbReference type="ARBA" id="ARBA00009810"/>
    </source>
</evidence>
<evidence type="ECO:0000256" key="4">
    <source>
        <dbReference type="ARBA" id="ARBA00022452"/>
    </source>
</evidence>
<comment type="subcellular location">
    <subcellularLocation>
        <location evidence="1 10">Cell outer membrane</location>
        <topology evidence="1 10">Multi-pass membrane protein</topology>
    </subcellularLocation>
</comment>
<keyword evidence="7 10" id="KW-0472">Membrane</keyword>
<evidence type="ECO:0000256" key="11">
    <source>
        <dbReference type="RuleBase" id="RU003357"/>
    </source>
</evidence>
<evidence type="ECO:0000313" key="15">
    <source>
        <dbReference type="Proteomes" id="UP000633943"/>
    </source>
</evidence>
<evidence type="ECO:0000259" key="12">
    <source>
        <dbReference type="Pfam" id="PF00593"/>
    </source>
</evidence>
<dbReference type="Gene3D" id="2.170.130.10">
    <property type="entry name" value="TonB-dependent receptor, plug domain"/>
    <property type="match status" value="1"/>
</dbReference>
<dbReference type="Pfam" id="PF07715">
    <property type="entry name" value="Plug"/>
    <property type="match status" value="1"/>
</dbReference>
<keyword evidence="4 10" id="KW-1134">Transmembrane beta strand</keyword>
<evidence type="ECO:0000256" key="7">
    <source>
        <dbReference type="ARBA" id="ARBA00023136"/>
    </source>
</evidence>
<evidence type="ECO:0000256" key="3">
    <source>
        <dbReference type="ARBA" id="ARBA00022448"/>
    </source>
</evidence>
<evidence type="ECO:0000313" key="14">
    <source>
        <dbReference type="EMBL" id="NMG16827.1"/>
    </source>
</evidence>
<feature type="domain" description="TonB-dependent receptor-like beta-barrel" evidence="12">
    <location>
        <begin position="246"/>
        <end position="678"/>
    </location>
</feature>
<dbReference type="Gene3D" id="2.40.170.20">
    <property type="entry name" value="TonB-dependent receptor, beta-barrel domain"/>
    <property type="match status" value="1"/>
</dbReference>
<dbReference type="PANTHER" id="PTHR30069">
    <property type="entry name" value="TONB-DEPENDENT OUTER MEMBRANE RECEPTOR"/>
    <property type="match status" value="1"/>
</dbReference>
<dbReference type="EMBL" id="WTVP01000048">
    <property type="protein sequence ID" value="NMG16827.1"/>
    <property type="molecule type" value="Genomic_DNA"/>
</dbReference>
<keyword evidence="6 11" id="KW-0798">TonB box</keyword>
<proteinExistence type="inferred from homology"/>
<keyword evidence="9 10" id="KW-0998">Cell outer membrane</keyword>
<accession>A0ABX1NXZ4</accession>
<dbReference type="PROSITE" id="PS52016">
    <property type="entry name" value="TONB_DEPENDENT_REC_3"/>
    <property type="match status" value="1"/>
</dbReference>
<dbReference type="InterPro" id="IPR012910">
    <property type="entry name" value="Plug_dom"/>
</dbReference>
<gene>
    <name evidence="14" type="ORF">GPA24_15030</name>
</gene>
<keyword evidence="8 14" id="KW-0675">Receptor</keyword>
<evidence type="ECO:0000256" key="6">
    <source>
        <dbReference type="ARBA" id="ARBA00023077"/>
    </source>
</evidence>